<proteinExistence type="predicted"/>
<comment type="caution">
    <text evidence="1">The sequence shown here is derived from an EMBL/GenBank/DDBJ whole genome shotgun (WGS) entry which is preliminary data.</text>
</comment>
<dbReference type="Proteomes" id="UP000798662">
    <property type="component" value="Chromosome 2"/>
</dbReference>
<dbReference type="EMBL" id="CM020619">
    <property type="protein sequence ID" value="KAK1863836.1"/>
    <property type="molecule type" value="Genomic_DNA"/>
</dbReference>
<evidence type="ECO:0000313" key="1">
    <source>
        <dbReference type="EMBL" id="KAK1863836.1"/>
    </source>
</evidence>
<sequence length="557" mass="55740">MRRGCHPLVAALLFVLLALPSPYPALATATACTSDANAGALLTLLLGGPASTAAVLAAAYGTPPHPLRVADSARSGRAAWARTRRTWVAREDVDALLVANVSATPRGGALHLGDDVTFARPHASEGGVCEQLDVTRMGAAVAADETAVPLAAARDLVASGYAMTVSAVHLRDAAVHRAAVGCLRRAFGVAVTAEVTLQPPAVAKLKPGCAAARDAPTPDAHTLVVQLDGERTVLLHPPPSPTPRFDVGDHPPLHGPGDSHTDSDGEDGIADRMYTLTEGDVLSVPAGWALTSATPRDKVSLSLSYRVATPNVTVGTLLRGLLSGVSTVPLHGIATSASLAAAAVGVAAGVSPALLGAPIMPTAILRRAAAWREAGQGGAAEDDAPAGDGWGDTHEDPHLASLARAVDAFCSAASAELLSPLLEELAEGAEGGEEADVARPGVGPGGADVVGGGDGADGRGGVPPTTPPSPSLLGPDASAEERDLRAWAAGVIGRDRSAAVVEVFATILREVADGDVAGTLAGIAAADRAAAASAANWEAGVLAAHVRGAAGEAEKEL</sequence>
<name>A0ACC3C0M4_PYRYE</name>
<reference evidence="1" key="1">
    <citation type="submission" date="2019-11" db="EMBL/GenBank/DDBJ databases">
        <title>Nori genome reveals adaptations in red seaweeds to the harsh intertidal environment.</title>
        <authorList>
            <person name="Wang D."/>
            <person name="Mao Y."/>
        </authorList>
    </citation>
    <scope>NUCLEOTIDE SEQUENCE</scope>
    <source>
        <tissue evidence="1">Gametophyte</tissue>
    </source>
</reference>
<accession>A0ACC3C0M4</accession>
<keyword evidence="2" id="KW-1185">Reference proteome</keyword>
<evidence type="ECO:0000313" key="2">
    <source>
        <dbReference type="Proteomes" id="UP000798662"/>
    </source>
</evidence>
<organism evidence="1 2">
    <name type="scientific">Pyropia yezoensis</name>
    <name type="common">Susabi-nori</name>
    <name type="synonym">Porphyra yezoensis</name>
    <dbReference type="NCBI Taxonomy" id="2788"/>
    <lineage>
        <taxon>Eukaryota</taxon>
        <taxon>Rhodophyta</taxon>
        <taxon>Bangiophyceae</taxon>
        <taxon>Bangiales</taxon>
        <taxon>Bangiaceae</taxon>
        <taxon>Pyropia</taxon>
    </lineage>
</organism>
<gene>
    <name evidence="1" type="ORF">I4F81_006390</name>
</gene>
<protein>
    <submittedName>
        <fullName evidence="1">Uncharacterized protein</fullName>
    </submittedName>
</protein>